<evidence type="ECO:0000313" key="4">
    <source>
        <dbReference type="Proteomes" id="UP000231530"/>
    </source>
</evidence>
<feature type="transmembrane region" description="Helical" evidence="2">
    <location>
        <begin position="273"/>
        <end position="294"/>
    </location>
</feature>
<protein>
    <submittedName>
        <fullName evidence="3">Uncharacterized protein</fullName>
    </submittedName>
</protein>
<feature type="transmembrane region" description="Helical" evidence="2">
    <location>
        <begin position="58"/>
        <end position="86"/>
    </location>
</feature>
<dbReference type="InterPro" id="IPR045782">
    <property type="entry name" value="TrbL_3"/>
</dbReference>
<evidence type="ECO:0000313" key="3">
    <source>
        <dbReference type="EMBL" id="PIR76437.1"/>
    </source>
</evidence>
<accession>A0A2H0TYH4</accession>
<feature type="region of interest" description="Disordered" evidence="1">
    <location>
        <begin position="1309"/>
        <end position="1343"/>
    </location>
</feature>
<feature type="transmembrane region" description="Helical" evidence="2">
    <location>
        <begin position="110"/>
        <end position="130"/>
    </location>
</feature>
<feature type="transmembrane region" description="Helical" evidence="2">
    <location>
        <begin position="142"/>
        <end position="160"/>
    </location>
</feature>
<reference evidence="4" key="1">
    <citation type="submission" date="2017-09" db="EMBL/GenBank/DDBJ databases">
        <title>Depth-based differentiation of microbial function through sediment-hosted aquifers and enrichment of novel symbionts in the deep terrestrial subsurface.</title>
        <authorList>
            <person name="Probst A.J."/>
            <person name="Ladd B."/>
            <person name="Jarett J.K."/>
            <person name="Geller-Mcgrath D.E."/>
            <person name="Sieber C.M.K."/>
            <person name="Emerson J.B."/>
            <person name="Anantharaman K."/>
            <person name="Thomas B.C."/>
            <person name="Malmstrom R."/>
            <person name="Stieglmeier M."/>
            <person name="Klingl A."/>
            <person name="Woyke T."/>
            <person name="Ryan C.M."/>
            <person name="Banfield J.F."/>
        </authorList>
    </citation>
    <scope>NUCLEOTIDE SEQUENCE [LARGE SCALE GENOMIC DNA]</scope>
</reference>
<comment type="caution">
    <text evidence="3">The sequence shown here is derived from an EMBL/GenBank/DDBJ whole genome shotgun (WGS) entry which is preliminary data.</text>
</comment>
<gene>
    <name evidence="3" type="ORF">COU32_01975</name>
</gene>
<dbReference type="GO" id="GO:0030255">
    <property type="term" value="P:protein secretion by the type IV secretion system"/>
    <property type="evidence" value="ECO:0007669"/>
    <property type="project" value="InterPro"/>
</dbReference>
<name>A0A2H0TYH4_9BACT</name>
<evidence type="ECO:0000256" key="1">
    <source>
        <dbReference type="SAM" id="MobiDB-lite"/>
    </source>
</evidence>
<keyword evidence="2" id="KW-1133">Transmembrane helix</keyword>
<dbReference type="Pfam" id="PF19590">
    <property type="entry name" value="TrbL_3"/>
    <property type="match status" value="1"/>
</dbReference>
<keyword evidence="2" id="KW-0472">Membrane</keyword>
<feature type="compositionally biased region" description="Basic and acidic residues" evidence="1">
    <location>
        <begin position="1309"/>
        <end position="1319"/>
    </location>
</feature>
<evidence type="ECO:0000256" key="2">
    <source>
        <dbReference type="SAM" id="Phobius"/>
    </source>
</evidence>
<sequence>MLARIKDYNQIFFRTLLKLFPKGRKKFFVLPVIAVIAIMGILGVATPARAILSEGLNVLFVGFSWIMFTLARLCIGITIFALKFFIEIASYNNFIDTPTVKIGWFLVRDVANMFFVIVLLVIAFGTILGLEQYEWKKTLGKLIFAAIFINFSNMIAQLIIDVAHVFTITFVNAISATAGGNIIRLFNIDAVYKITGADKLEAFASDLKVEAFAASVAAFLLALIMMVTMGAFAIVMAARMVILWVLIILSPLAYIFQVIPQTQKYAQEWWSEFMNHVIVAPIMVFFLWLAFATLNTSIPQLDFSSGASEATAVIENGATVKDSQRKLSISDATTWENLASFIIATVFLLIGLKTVRNLGVVAGGMVSSATGFAKNVATIATGVAFGRGAFNVGKSAAMKPFSLAKQGAGAAIRKMPIIGTDKIKRGLKNQWEGAKAWAFNTGYTAKVEEYTDEETGETRKRFARDENNKIIMEQHDRGLAQRFVHFFVQKDIAAEKKLEKTTNFASNRKELLDKRTTGIPKYWLMKDYEKGIDALDRVEQGMLEGEKKRSGAKTGQFKLEGEEAVLHSYRYKDGELRDGKKDKTVAQQIAKNKLNETRAQTMIESEQNAELKAQYEKNPDLVAWINAAEMMSKGAQDAIKEIKNLDLQAKFKDAGDVLKKLIADGGLKSAEEVKKKISEAFKKGSTLSKDGIKNAYIASLAQAQTAQVSEESKTTRERQASDAAHDAFVHMPRYGTTSASSVLSDLAEVKLKQNYSGLDRAAAMQQATSVLMKLRAEKKGLKDGEELDIDKQVEMYAASAYLQSEAWNDDQAGHIYDKFEGVQQKMIDGKKLDDDDKAVLSFAEDAAKLGWIQSEEGEDVLNGDGTLNEANFKKADLKKSKKYGRSKAADMQNLAITGGDLELLRANKVIVDEMEKNKVALGAKTEGAIKEKKEALRNSDVQVIEKRGEAGQKVAKEAFEEARTKALSEGKSKKEAFKIAQAHVDSTEVQEQIEAAAEDAMMGMEEVQNALIDVAEKIADEAKKSGKLDYWKLADELLPKKGIKGLGGAEDMRKRYEGHGDFMQHATINNKKWALANGHSQLGYNQNYDESRGVYRLQSVSEASESMNAERVKIAARKLINTDQKHSMGDLDINTGIIDDFEESVLGTTLGRVTKAMDLTDIPLRQLKAKFYLHHSEEARKIEVGEEEYAVMGGRASREKFARDGDDTAEKRVQHVLTRNLLADLMVSNDGKGMALALNKLFGHISEQNAQKGIVNIAIEGRTFHSIDDIAKEIKLQVSTQGGDYLKGTKYEGQEERVLRKMQQILISSKREAAKEKKQPPPTPPPPSEEESDAAINDIPGVT</sequence>
<organism evidence="3 4">
    <name type="scientific">Candidatus Magasanikbacteria bacterium CG10_big_fil_rev_8_21_14_0_10_42_10</name>
    <dbReference type="NCBI Taxonomy" id="1974649"/>
    <lineage>
        <taxon>Bacteria</taxon>
        <taxon>Candidatus Magasanikiibacteriota</taxon>
    </lineage>
</organism>
<dbReference type="EMBL" id="PFBY01000025">
    <property type="protein sequence ID" value="PIR76437.1"/>
    <property type="molecule type" value="Genomic_DNA"/>
</dbReference>
<feature type="transmembrane region" description="Helical" evidence="2">
    <location>
        <begin position="241"/>
        <end position="261"/>
    </location>
</feature>
<feature type="transmembrane region" description="Helical" evidence="2">
    <location>
        <begin position="27"/>
        <end position="46"/>
    </location>
</feature>
<feature type="transmembrane region" description="Helical" evidence="2">
    <location>
        <begin position="211"/>
        <end position="234"/>
    </location>
</feature>
<proteinExistence type="predicted"/>
<feature type="transmembrane region" description="Helical" evidence="2">
    <location>
        <begin position="334"/>
        <end position="352"/>
    </location>
</feature>
<dbReference type="Proteomes" id="UP000231530">
    <property type="component" value="Unassembled WGS sequence"/>
</dbReference>
<keyword evidence="2" id="KW-0812">Transmembrane</keyword>